<dbReference type="Pfam" id="PF01522">
    <property type="entry name" value="Polysacc_deac_1"/>
    <property type="match status" value="1"/>
</dbReference>
<dbReference type="SUPFAM" id="SSF88713">
    <property type="entry name" value="Glycoside hydrolase/deacetylase"/>
    <property type="match status" value="1"/>
</dbReference>
<comment type="caution">
    <text evidence="3">The sequence shown here is derived from an EMBL/GenBank/DDBJ whole genome shotgun (WGS) entry which is preliminary data.</text>
</comment>
<dbReference type="InterPro" id="IPR050248">
    <property type="entry name" value="Polysacc_deacetylase_ArnD"/>
</dbReference>
<reference evidence="3 4" key="1">
    <citation type="submission" date="2018-10" db="EMBL/GenBank/DDBJ databases">
        <title>Genomic Encyclopedia of Type Strains, Phase IV (KMG-IV): sequencing the most valuable type-strain genomes for metagenomic binning, comparative biology and taxonomic classification.</title>
        <authorList>
            <person name="Goeker M."/>
        </authorList>
    </citation>
    <scope>NUCLEOTIDE SEQUENCE [LARGE SCALE GENOMIC DNA]</scope>
    <source>
        <strain evidence="3 4">DSM 25080</strain>
    </source>
</reference>
<organism evidence="3 4">
    <name type="scientific">Umboniibacter marinipuniceus</name>
    <dbReference type="NCBI Taxonomy" id="569599"/>
    <lineage>
        <taxon>Bacteria</taxon>
        <taxon>Pseudomonadati</taxon>
        <taxon>Pseudomonadota</taxon>
        <taxon>Gammaproteobacteria</taxon>
        <taxon>Cellvibrionales</taxon>
        <taxon>Cellvibrionaceae</taxon>
        <taxon>Umboniibacter</taxon>
    </lineage>
</organism>
<keyword evidence="1" id="KW-0812">Transmembrane</keyword>
<dbReference type="OrthoDB" id="276604at2"/>
<dbReference type="GO" id="GO:0005975">
    <property type="term" value="P:carbohydrate metabolic process"/>
    <property type="evidence" value="ECO:0007669"/>
    <property type="project" value="InterPro"/>
</dbReference>
<evidence type="ECO:0000313" key="4">
    <source>
        <dbReference type="Proteomes" id="UP000267187"/>
    </source>
</evidence>
<dbReference type="RefSeq" id="WP_121876160.1">
    <property type="nucleotide sequence ID" value="NZ_REFJ01000002.1"/>
</dbReference>
<keyword evidence="4" id="KW-1185">Reference proteome</keyword>
<keyword evidence="1" id="KW-0472">Membrane</keyword>
<name>A0A3M0A767_9GAMM</name>
<dbReference type="EMBL" id="REFJ01000002">
    <property type="protein sequence ID" value="RMA80991.1"/>
    <property type="molecule type" value="Genomic_DNA"/>
</dbReference>
<dbReference type="PANTHER" id="PTHR10587:SF137">
    <property type="entry name" value="4-DEOXY-4-FORMAMIDO-L-ARABINOSE-PHOSPHOUNDECAPRENOL DEFORMYLASE ARND-RELATED"/>
    <property type="match status" value="1"/>
</dbReference>
<keyword evidence="1" id="KW-1133">Transmembrane helix</keyword>
<dbReference type="PANTHER" id="PTHR10587">
    <property type="entry name" value="GLYCOSYL TRANSFERASE-RELATED"/>
    <property type="match status" value="1"/>
</dbReference>
<dbReference type="InterPro" id="IPR011330">
    <property type="entry name" value="Glyco_hydro/deAcase_b/a-brl"/>
</dbReference>
<evidence type="ECO:0000259" key="2">
    <source>
        <dbReference type="PROSITE" id="PS51677"/>
    </source>
</evidence>
<feature type="domain" description="NodB homology" evidence="2">
    <location>
        <begin position="61"/>
        <end position="239"/>
    </location>
</feature>
<dbReference type="Proteomes" id="UP000267187">
    <property type="component" value="Unassembled WGS sequence"/>
</dbReference>
<feature type="transmembrane region" description="Helical" evidence="1">
    <location>
        <begin position="12"/>
        <end position="44"/>
    </location>
</feature>
<dbReference type="PROSITE" id="PS51677">
    <property type="entry name" value="NODB"/>
    <property type="match status" value="1"/>
</dbReference>
<evidence type="ECO:0000256" key="1">
    <source>
        <dbReference type="SAM" id="Phobius"/>
    </source>
</evidence>
<gene>
    <name evidence="3" type="ORF">DFR27_0781</name>
</gene>
<dbReference type="GO" id="GO:0016810">
    <property type="term" value="F:hydrolase activity, acting on carbon-nitrogen (but not peptide) bonds"/>
    <property type="evidence" value="ECO:0007669"/>
    <property type="project" value="InterPro"/>
</dbReference>
<dbReference type="CDD" id="cd10917">
    <property type="entry name" value="CE4_NodB_like_6s_7s"/>
    <property type="match status" value="1"/>
</dbReference>
<dbReference type="Gene3D" id="3.20.20.370">
    <property type="entry name" value="Glycoside hydrolase/deacetylase"/>
    <property type="match status" value="1"/>
</dbReference>
<evidence type="ECO:0000313" key="3">
    <source>
        <dbReference type="EMBL" id="RMA80991.1"/>
    </source>
</evidence>
<proteinExistence type="predicted"/>
<protein>
    <submittedName>
        <fullName evidence="3">Polysaccharide deacetylase</fullName>
    </submittedName>
</protein>
<dbReference type="AlphaFoldDB" id="A0A3M0A767"/>
<accession>A0A3M0A767</accession>
<dbReference type="InterPro" id="IPR002509">
    <property type="entry name" value="NODB_dom"/>
</dbReference>
<sequence>MKPVWLIRCITLAIAAALLLYSAVLWWLLALLLAYICLMAWIAFHPNTQIFSPCYYRHQGNLVSLSFDDGPHPDTTPELLQLLAKYQIKATFFLVGARAEAYPELVQQIAAEGHEIGNHSHTHSYLISLFSKGGWDEELAACQQSLTKVLGYSPLIYRPPYGVSTPNTVHAAARHSLQQIGWSCHGRDFFGSVGEITQRLRGVKRGDIVLLHETKINTISALADWLATEQASKLDFTTVSHGAN</sequence>